<dbReference type="OrthoDB" id="6509908at2759"/>
<feature type="transmembrane region" description="Helical" evidence="6">
    <location>
        <begin position="46"/>
        <end position="67"/>
    </location>
</feature>
<dbReference type="InterPro" id="IPR011701">
    <property type="entry name" value="MFS"/>
</dbReference>
<feature type="transmembrane region" description="Helical" evidence="6">
    <location>
        <begin position="138"/>
        <end position="159"/>
    </location>
</feature>
<feature type="transmembrane region" description="Helical" evidence="6">
    <location>
        <begin position="545"/>
        <end position="564"/>
    </location>
</feature>
<feature type="transmembrane region" description="Helical" evidence="6">
    <location>
        <begin position="203"/>
        <end position="222"/>
    </location>
</feature>
<evidence type="ECO:0000313" key="7">
    <source>
        <dbReference type="EMBL" id="GBN87587.1"/>
    </source>
</evidence>
<dbReference type="Pfam" id="PF07690">
    <property type="entry name" value="MFS_1"/>
    <property type="match status" value="1"/>
</dbReference>
<protein>
    <recommendedName>
        <fullName evidence="9">Monocarboxylate transporter 9</fullName>
    </recommendedName>
</protein>
<evidence type="ECO:0000256" key="3">
    <source>
        <dbReference type="ARBA" id="ARBA00022692"/>
    </source>
</evidence>
<evidence type="ECO:0000256" key="4">
    <source>
        <dbReference type="ARBA" id="ARBA00022989"/>
    </source>
</evidence>
<feature type="transmembrane region" description="Helical" evidence="6">
    <location>
        <begin position="115"/>
        <end position="132"/>
    </location>
</feature>
<feature type="transmembrane region" description="Helical" evidence="6">
    <location>
        <begin position="87"/>
        <end position="108"/>
    </location>
</feature>
<feature type="transmembrane region" description="Helical" evidence="6">
    <location>
        <begin position="602"/>
        <end position="622"/>
    </location>
</feature>
<dbReference type="Gene3D" id="1.20.1250.20">
    <property type="entry name" value="MFS general substrate transporter like domains"/>
    <property type="match status" value="2"/>
</dbReference>
<dbReference type="AlphaFoldDB" id="A0A4Y2SHI5"/>
<dbReference type="PANTHER" id="PTHR43385">
    <property type="entry name" value="RIBOFLAVIN TRANSPORTER RIBJ"/>
    <property type="match status" value="1"/>
</dbReference>
<sequence>MVANPNRFSESEPLLRTRIHQTEEEGYDINKKICGFRVEGPDGARACWVAFAAFFISFVMAGIGRVYGIMLPHLLTVYGIDREMASIPFSLQLAFRNLFGPLVGILGHKFGVRKMTFLGIVIASLSTAVSGLFHSYQWVIVCWGGITGFGVAFGTNLLQLSIGQYFVKNKATAMGMSLAGGCLGSIALPPVVECLLQLLPLKIVFVCMGGIILSAAPFSLTFKVPPWLNAKNQSSENYKQLNVSRAIVSLENSFLENQDDSASTEATFPRNMPNITFLRKHKKLIIKLLRRATILELKMSEKEKLRLETSILINIEDLLQYINKFLRNFTEKSFMSSEYQKQSLKAISVSNGKNLRVGEHSTISLTDIAENSNDSTRISIIKKLEKISLMTLSEVLAVCPNENKHDILNISRELRNLCNAAARLEKQENGYLFFCGSGQDVPLQNEASSNFNSKYHRMVFLVKSIWKPVFLLYTNLLFLLISISRLAHFITFVPVLPTIEDFLVEKGLPKSDGQYGVISLSVGDFIGRMFTGWVTDRGYLSLPNFMAIIMFFQFFSTVTLPVISNRCMRFIALSIFGLLQGSIFVRHPVLISNYMDKHEQPFAMGCLSFFSGIFACVLPFYIGLSKDIIGTYDFMFYISGPLGAFIGLIWCIIPKLEVFYSVEETTKESDEPV</sequence>
<keyword evidence="5 6" id="KW-0472">Membrane</keyword>
<dbReference type="InterPro" id="IPR052983">
    <property type="entry name" value="MFS_Riboflavin_Transporter"/>
</dbReference>
<evidence type="ECO:0000313" key="8">
    <source>
        <dbReference type="Proteomes" id="UP000499080"/>
    </source>
</evidence>
<dbReference type="EMBL" id="BGPR01021867">
    <property type="protein sequence ID" value="GBN87587.1"/>
    <property type="molecule type" value="Genomic_DNA"/>
</dbReference>
<evidence type="ECO:0000256" key="1">
    <source>
        <dbReference type="ARBA" id="ARBA00004141"/>
    </source>
</evidence>
<gene>
    <name evidence="7" type="ORF">AVEN_57251_1</name>
</gene>
<comment type="caution">
    <text evidence="7">The sequence shown here is derived from an EMBL/GenBank/DDBJ whole genome shotgun (WGS) entry which is preliminary data.</text>
</comment>
<name>A0A4Y2SHI5_ARAVE</name>
<proteinExistence type="predicted"/>
<dbReference type="PANTHER" id="PTHR43385:SF1">
    <property type="entry name" value="RIBOFLAVIN TRANSPORTER RIBJ"/>
    <property type="match status" value="1"/>
</dbReference>
<reference evidence="7 8" key="1">
    <citation type="journal article" date="2019" name="Sci. Rep.">
        <title>Orb-weaving spider Araneus ventricosus genome elucidates the spidroin gene catalogue.</title>
        <authorList>
            <person name="Kono N."/>
            <person name="Nakamura H."/>
            <person name="Ohtoshi R."/>
            <person name="Moran D.A.P."/>
            <person name="Shinohara A."/>
            <person name="Yoshida Y."/>
            <person name="Fujiwara M."/>
            <person name="Mori M."/>
            <person name="Tomita M."/>
            <person name="Arakawa K."/>
        </authorList>
    </citation>
    <scope>NUCLEOTIDE SEQUENCE [LARGE SCALE GENOMIC DNA]</scope>
</reference>
<feature type="transmembrane region" description="Helical" evidence="6">
    <location>
        <begin position="634"/>
        <end position="653"/>
    </location>
</feature>
<keyword evidence="4 6" id="KW-1133">Transmembrane helix</keyword>
<keyword evidence="3 6" id="KW-0812">Transmembrane</keyword>
<accession>A0A4Y2SHI5</accession>
<organism evidence="7 8">
    <name type="scientific">Araneus ventricosus</name>
    <name type="common">Orbweaver spider</name>
    <name type="synonym">Epeira ventricosa</name>
    <dbReference type="NCBI Taxonomy" id="182803"/>
    <lineage>
        <taxon>Eukaryota</taxon>
        <taxon>Metazoa</taxon>
        <taxon>Ecdysozoa</taxon>
        <taxon>Arthropoda</taxon>
        <taxon>Chelicerata</taxon>
        <taxon>Arachnida</taxon>
        <taxon>Araneae</taxon>
        <taxon>Araneomorphae</taxon>
        <taxon>Entelegynae</taxon>
        <taxon>Araneoidea</taxon>
        <taxon>Araneidae</taxon>
        <taxon>Araneus</taxon>
    </lineage>
</organism>
<keyword evidence="2" id="KW-0813">Transport</keyword>
<feature type="transmembrane region" description="Helical" evidence="6">
    <location>
        <begin position="570"/>
        <end position="590"/>
    </location>
</feature>
<evidence type="ECO:0000256" key="6">
    <source>
        <dbReference type="SAM" id="Phobius"/>
    </source>
</evidence>
<dbReference type="Proteomes" id="UP000499080">
    <property type="component" value="Unassembled WGS sequence"/>
</dbReference>
<comment type="subcellular location">
    <subcellularLocation>
        <location evidence="1">Membrane</location>
        <topology evidence="1">Multi-pass membrane protein</topology>
    </subcellularLocation>
</comment>
<keyword evidence="8" id="KW-1185">Reference proteome</keyword>
<evidence type="ECO:0000256" key="2">
    <source>
        <dbReference type="ARBA" id="ARBA00022448"/>
    </source>
</evidence>
<feature type="transmembrane region" description="Helical" evidence="6">
    <location>
        <begin position="171"/>
        <end position="191"/>
    </location>
</feature>
<dbReference type="GO" id="GO:0022857">
    <property type="term" value="F:transmembrane transporter activity"/>
    <property type="evidence" value="ECO:0007669"/>
    <property type="project" value="InterPro"/>
</dbReference>
<evidence type="ECO:0008006" key="9">
    <source>
        <dbReference type="Google" id="ProtNLM"/>
    </source>
</evidence>
<dbReference type="SUPFAM" id="SSF103473">
    <property type="entry name" value="MFS general substrate transporter"/>
    <property type="match status" value="1"/>
</dbReference>
<evidence type="ECO:0000256" key="5">
    <source>
        <dbReference type="ARBA" id="ARBA00023136"/>
    </source>
</evidence>
<dbReference type="InterPro" id="IPR036259">
    <property type="entry name" value="MFS_trans_sf"/>
</dbReference>
<dbReference type="GO" id="GO:0016020">
    <property type="term" value="C:membrane"/>
    <property type="evidence" value="ECO:0007669"/>
    <property type="project" value="UniProtKB-SubCell"/>
</dbReference>
<feature type="transmembrane region" description="Helical" evidence="6">
    <location>
        <begin position="470"/>
        <end position="493"/>
    </location>
</feature>